<gene>
    <name evidence="10" type="primary">hflK</name>
    <name evidence="10" type="ORF">OUO13_03280</name>
</gene>
<feature type="coiled-coil region" evidence="7">
    <location>
        <begin position="245"/>
        <end position="272"/>
    </location>
</feature>
<dbReference type="InterPro" id="IPR001107">
    <property type="entry name" value="Band_7"/>
</dbReference>
<keyword evidence="11" id="KW-1185">Reference proteome</keyword>
<dbReference type="CDD" id="cd03404">
    <property type="entry name" value="SPFH_HflK"/>
    <property type="match status" value="1"/>
</dbReference>
<dbReference type="AlphaFoldDB" id="A0A9X3ECM5"/>
<dbReference type="Pfam" id="PF01145">
    <property type="entry name" value="Band_7"/>
    <property type="match status" value="1"/>
</dbReference>
<organism evidence="10 11">
    <name type="scientific">Parathalassolituus penaei</name>
    <dbReference type="NCBI Taxonomy" id="2997323"/>
    <lineage>
        <taxon>Bacteria</taxon>
        <taxon>Pseudomonadati</taxon>
        <taxon>Pseudomonadota</taxon>
        <taxon>Gammaproteobacteria</taxon>
        <taxon>Oceanospirillales</taxon>
        <taxon>Oceanospirillaceae</taxon>
        <taxon>Parathalassolituus</taxon>
    </lineage>
</organism>
<dbReference type="InterPro" id="IPR036013">
    <property type="entry name" value="Band_7/SPFH_dom_sf"/>
</dbReference>
<keyword evidence="10" id="KW-0378">Hydrolase</keyword>
<dbReference type="EMBL" id="JAPNOA010000016">
    <property type="protein sequence ID" value="MCY0964195.1"/>
    <property type="molecule type" value="Genomic_DNA"/>
</dbReference>
<evidence type="ECO:0000256" key="7">
    <source>
        <dbReference type="SAM" id="Coils"/>
    </source>
</evidence>
<dbReference type="SMART" id="SM00244">
    <property type="entry name" value="PHB"/>
    <property type="match status" value="1"/>
</dbReference>
<evidence type="ECO:0000313" key="10">
    <source>
        <dbReference type="EMBL" id="MCY0964195.1"/>
    </source>
</evidence>
<dbReference type="InterPro" id="IPR001972">
    <property type="entry name" value="Stomatin_HflK_fam"/>
</dbReference>
<dbReference type="GO" id="GO:0008233">
    <property type="term" value="F:peptidase activity"/>
    <property type="evidence" value="ECO:0007669"/>
    <property type="project" value="UniProtKB-KW"/>
</dbReference>
<proteinExistence type="inferred from homology"/>
<evidence type="ECO:0000256" key="4">
    <source>
        <dbReference type="ARBA" id="ARBA00022989"/>
    </source>
</evidence>
<evidence type="ECO:0000259" key="9">
    <source>
        <dbReference type="SMART" id="SM00244"/>
    </source>
</evidence>
<dbReference type="GO" id="GO:0006508">
    <property type="term" value="P:proteolysis"/>
    <property type="evidence" value="ECO:0007669"/>
    <property type="project" value="UniProtKB-KW"/>
</dbReference>
<keyword evidence="7" id="KW-0175">Coiled coil</keyword>
<dbReference type="InterPro" id="IPR020980">
    <property type="entry name" value="Membrane_HflK_N"/>
</dbReference>
<keyword evidence="3" id="KW-0812">Transmembrane</keyword>
<comment type="similarity">
    <text evidence="2 6">Belongs to the band 7/mec-2 family. HflK subfamily.</text>
</comment>
<keyword evidence="4" id="KW-1133">Transmembrane helix</keyword>
<evidence type="ECO:0000256" key="2">
    <source>
        <dbReference type="ARBA" id="ARBA00006971"/>
    </source>
</evidence>
<accession>A0A9X3ECM5</accession>
<dbReference type="Gene3D" id="3.30.479.30">
    <property type="entry name" value="Band 7 domain"/>
    <property type="match status" value="1"/>
</dbReference>
<evidence type="ECO:0000256" key="3">
    <source>
        <dbReference type="ARBA" id="ARBA00022692"/>
    </source>
</evidence>
<dbReference type="SUPFAM" id="SSF117892">
    <property type="entry name" value="Band 7/SPFH domain"/>
    <property type="match status" value="1"/>
</dbReference>
<name>A0A9X3ECM5_9GAMM</name>
<evidence type="ECO:0000256" key="1">
    <source>
        <dbReference type="ARBA" id="ARBA00004167"/>
    </source>
</evidence>
<comment type="function">
    <text evidence="6">HflC and HflK could encode or regulate a protease.</text>
</comment>
<dbReference type="InterPro" id="IPR010201">
    <property type="entry name" value="HflK"/>
</dbReference>
<feature type="compositionally biased region" description="Low complexity" evidence="8">
    <location>
        <begin position="1"/>
        <end position="28"/>
    </location>
</feature>
<dbReference type="PANTHER" id="PTHR43327">
    <property type="entry name" value="STOMATIN-LIKE PROTEIN 2, MITOCHONDRIAL"/>
    <property type="match status" value="1"/>
</dbReference>
<evidence type="ECO:0000256" key="5">
    <source>
        <dbReference type="ARBA" id="ARBA00023136"/>
    </source>
</evidence>
<keyword evidence="10" id="KW-0645">Protease</keyword>
<evidence type="ECO:0000256" key="6">
    <source>
        <dbReference type="RuleBase" id="RU364113"/>
    </source>
</evidence>
<reference evidence="10" key="1">
    <citation type="submission" date="2022-11" db="EMBL/GenBank/DDBJ databases">
        <title>Parathalassolutuus dongxingensis gen. nov., sp. nov., a novel member of family Oceanospirillaceae isolated from a coastal shrimp pond in Guangxi, China.</title>
        <authorList>
            <person name="Chen H."/>
        </authorList>
    </citation>
    <scope>NUCLEOTIDE SEQUENCE</scope>
    <source>
        <strain evidence="10">G-43</strain>
    </source>
</reference>
<dbReference type="NCBIfam" id="TIGR01933">
    <property type="entry name" value="hflK"/>
    <property type="match status" value="1"/>
</dbReference>
<comment type="caution">
    <text evidence="10">The sequence shown here is derived from an EMBL/GenBank/DDBJ whole genome shotgun (WGS) entry which is preliminary data.</text>
</comment>
<comment type="subcellular location">
    <subcellularLocation>
        <location evidence="1">Membrane</location>
        <topology evidence="1">Single-pass membrane protein</topology>
    </subcellularLocation>
</comment>
<dbReference type="InterPro" id="IPR050710">
    <property type="entry name" value="Band7/mec-2_domain"/>
</dbReference>
<evidence type="ECO:0000313" key="11">
    <source>
        <dbReference type="Proteomes" id="UP001150830"/>
    </source>
</evidence>
<dbReference type="GO" id="GO:0016020">
    <property type="term" value="C:membrane"/>
    <property type="evidence" value="ECO:0007669"/>
    <property type="project" value="UniProtKB-SubCell"/>
</dbReference>
<evidence type="ECO:0000256" key="8">
    <source>
        <dbReference type="SAM" id="MobiDB-lite"/>
    </source>
</evidence>
<dbReference type="PRINTS" id="PR00721">
    <property type="entry name" value="STOMATIN"/>
</dbReference>
<dbReference type="PANTHER" id="PTHR43327:SF2">
    <property type="entry name" value="MODULATOR OF FTSH PROTEASE HFLK"/>
    <property type="match status" value="1"/>
</dbReference>
<sequence length="403" mass="44273">MVWNEPGGNGNPNDPWGNNSNRGNNNRGNKGGGGQPPDLDEALKQLLDKLNGLFGNGGGRGNNNSNGGNDGETGMGGLLTMALAVLAVLGVYNSVYTLDESERGVVLRLGEYYATETPGLHWKIPLVDTVIPVNTTKVRESEVKQSMLTEDENIVEIEMSMQYKVVDPVAFALRVENPERTLVDAAESALRHEAGSAKMDQVLTDGRTLLAEQVKLRLQNYLDRYQTGIEINSVIPKDIRPPAEVKDAFDDVQKAKQDKERFINEAEAYSNAVIPEARGRAQRQLEEASAYKEQVVARAEGEAARFDELYAEYRKAPEVTRERLYIDAVSSVYTNSSKVLVDVDGGNNMMYLPLDKIMQSMPTPKTSGSALSSSDISRLTDQVLDEVRSRQSSASSTVRREGR</sequence>
<comment type="subunit">
    <text evidence="6">HflC and HflK may interact to form a multimeric complex.</text>
</comment>
<dbReference type="Pfam" id="PF12221">
    <property type="entry name" value="HflK_N"/>
    <property type="match status" value="1"/>
</dbReference>
<dbReference type="Proteomes" id="UP001150830">
    <property type="component" value="Unassembled WGS sequence"/>
</dbReference>
<dbReference type="RefSeq" id="WP_283172413.1">
    <property type="nucleotide sequence ID" value="NZ_JAPNOA010000016.1"/>
</dbReference>
<protein>
    <recommendedName>
        <fullName evidence="6">Protein HflK</fullName>
    </recommendedName>
</protein>
<feature type="region of interest" description="Disordered" evidence="8">
    <location>
        <begin position="1"/>
        <end position="40"/>
    </location>
</feature>
<feature type="domain" description="Band 7" evidence="9">
    <location>
        <begin position="93"/>
        <end position="253"/>
    </location>
</feature>
<keyword evidence="5" id="KW-0472">Membrane</keyword>